<proteinExistence type="predicted"/>
<dbReference type="Proteomes" id="UP000287756">
    <property type="component" value="Plasmid pLDW-31"/>
</dbReference>
<sequence length="164" mass="18501">MSEVIKIMVLIVLFSGLTTLQYNMDADETTTRQLKNSLELAVHDAALALDESQLSNGEIVFDQDQAIEQFKSSLENNLQLQSGEGYLYTPTENSFYKHDFYLEHLEFLDDSNSTFPLVYENSDYDILDKINGPSIVAVVSTTSPRYFAGNGITARKAVVYEYTQ</sequence>
<dbReference type="EMBL" id="CP026119">
    <property type="protein sequence ID" value="QAS54825.1"/>
    <property type="molecule type" value="Genomic_DNA"/>
</dbReference>
<accession>A0A410MJJ2</accession>
<dbReference type="RefSeq" id="WP_128527054.1">
    <property type="nucleotide sequence ID" value="NZ_CP026119.1"/>
</dbReference>
<name>A0A410MJJ2_9BACI</name>
<keyword evidence="1" id="KW-0614">Plasmid</keyword>
<dbReference type="OrthoDB" id="2937855at2"/>
<protein>
    <submittedName>
        <fullName evidence="1">Peptidase M23</fullName>
    </submittedName>
</protein>
<evidence type="ECO:0000313" key="1">
    <source>
        <dbReference type="EMBL" id="QAS54825.1"/>
    </source>
</evidence>
<reference evidence="1 2" key="1">
    <citation type="submission" date="2018-01" db="EMBL/GenBank/DDBJ databases">
        <title>The whole genome sequencing and assembly of Halobacillus litoralis ERB031 strain.</title>
        <authorList>
            <person name="Lee S.-J."/>
            <person name="Park M.-K."/>
            <person name="Kim J.-Y."/>
            <person name="Lee Y.-J."/>
            <person name="Yi H."/>
            <person name="Bahn Y.-S."/>
            <person name="Kim J.F."/>
            <person name="Lee D.-W."/>
        </authorList>
    </citation>
    <scope>NUCLEOTIDE SEQUENCE [LARGE SCALE GENOMIC DNA]</scope>
    <source>
        <strain evidence="1 2">ERB 031</strain>
        <plasmid evidence="2">pldw-31</plasmid>
    </source>
</reference>
<evidence type="ECO:0000313" key="2">
    <source>
        <dbReference type="Proteomes" id="UP000287756"/>
    </source>
</evidence>
<organism evidence="1 2">
    <name type="scientific">Halobacillus litoralis</name>
    <dbReference type="NCBI Taxonomy" id="45668"/>
    <lineage>
        <taxon>Bacteria</taxon>
        <taxon>Bacillati</taxon>
        <taxon>Bacillota</taxon>
        <taxon>Bacilli</taxon>
        <taxon>Bacillales</taxon>
        <taxon>Bacillaceae</taxon>
        <taxon>Halobacillus</taxon>
    </lineage>
</organism>
<dbReference type="AlphaFoldDB" id="A0A410MJJ2"/>
<dbReference type="KEGG" id="hli:HLI_21470"/>
<gene>
    <name evidence="1" type="ORF">HLI_21470</name>
</gene>
<geneLocation type="plasmid" evidence="2">
    <name>pldw-31</name>
</geneLocation>